<organism evidence="1 2">
    <name type="scientific">Trifolium pratense</name>
    <name type="common">Red clover</name>
    <dbReference type="NCBI Taxonomy" id="57577"/>
    <lineage>
        <taxon>Eukaryota</taxon>
        <taxon>Viridiplantae</taxon>
        <taxon>Streptophyta</taxon>
        <taxon>Embryophyta</taxon>
        <taxon>Tracheophyta</taxon>
        <taxon>Spermatophyta</taxon>
        <taxon>Magnoliopsida</taxon>
        <taxon>eudicotyledons</taxon>
        <taxon>Gunneridae</taxon>
        <taxon>Pentapetalae</taxon>
        <taxon>rosids</taxon>
        <taxon>fabids</taxon>
        <taxon>Fabales</taxon>
        <taxon>Fabaceae</taxon>
        <taxon>Papilionoideae</taxon>
        <taxon>50 kb inversion clade</taxon>
        <taxon>NPAAA clade</taxon>
        <taxon>Hologalegina</taxon>
        <taxon>IRL clade</taxon>
        <taxon>Trifolieae</taxon>
        <taxon>Trifolium</taxon>
    </lineage>
</organism>
<sequence>MEQQEQINAALREDVDSIKTTMGKLLELFQNLATKESTPQPARSTEWPELGLPKGYTPPEEESDPTQTPIIIPVTSGDPTPQRVSMGQEGSSQPRHATNGVGGYPSKQLTTISAHPDIEPAQMYRAFEERLKAVEGFSAYGVDALDMCLVPDVVIPPKFKVPDFEKYKGIHCPRNHLKMFCRKMAAHATDEKLMIHVFQDSLSGASLDWYMQLERTQIQTWKDLADAFLKQYKYNLDMAPNRMQLQNLTQKSGESFKEYAQRWREMAARVQPPLLDKELADTFMSTLRGPYYEKMIGCVSSGFADMVIIGERVEEGLKNGKIKNVSNVQDGAKKFSGNDNKKKEGEANAVVVGSSQMPLTQIPYFQYSYVTAVGDGQYPQQAGPIPLSQQPLVIPQQNHHQQQNRYPQKYQDGLKSNHKRRHTHFDHVPIPYGQILPYLIQKGMVELKPLPPVTPPYPPGFDENARCDYHDGAPGHNIENCRGFKHKVQELIDRKLLSFKEEPDS</sequence>
<name>A0ACB0JIG5_TRIPR</name>
<protein>
    <submittedName>
        <fullName evidence="1">Uncharacterized protein</fullName>
    </submittedName>
</protein>
<dbReference type="EMBL" id="CASHSV030000034">
    <property type="protein sequence ID" value="CAJ2644030.1"/>
    <property type="molecule type" value="Genomic_DNA"/>
</dbReference>
<accession>A0ACB0JIG5</accession>
<evidence type="ECO:0000313" key="2">
    <source>
        <dbReference type="Proteomes" id="UP001177021"/>
    </source>
</evidence>
<comment type="caution">
    <text evidence="1">The sequence shown here is derived from an EMBL/GenBank/DDBJ whole genome shotgun (WGS) entry which is preliminary data.</text>
</comment>
<proteinExistence type="predicted"/>
<dbReference type="Proteomes" id="UP001177021">
    <property type="component" value="Unassembled WGS sequence"/>
</dbReference>
<evidence type="ECO:0000313" key="1">
    <source>
        <dbReference type="EMBL" id="CAJ2644030.1"/>
    </source>
</evidence>
<gene>
    <name evidence="1" type="ORF">MILVUS5_LOCUS13151</name>
</gene>
<reference evidence="1" key="1">
    <citation type="submission" date="2023-10" db="EMBL/GenBank/DDBJ databases">
        <authorList>
            <person name="Rodriguez Cubillos JULIANA M."/>
            <person name="De Vega J."/>
        </authorList>
    </citation>
    <scope>NUCLEOTIDE SEQUENCE</scope>
</reference>
<keyword evidence="2" id="KW-1185">Reference proteome</keyword>